<gene>
    <name evidence="5" type="ORF">OS493_019624</name>
</gene>
<sequence length="87" mass="9175">MSETSVKVWADTNQGGQSQSLTVDTPDLTVTFTNGASSIKVGNDAGTWQAFTQVNYKGPHVNLNAGQLYISPDAMGLSGPVKSMRKA</sequence>
<dbReference type="Gene3D" id="2.60.20.10">
    <property type="entry name" value="Crystallins"/>
    <property type="match status" value="1"/>
</dbReference>
<evidence type="ECO:0000259" key="4">
    <source>
        <dbReference type="Pfam" id="PF00030"/>
    </source>
</evidence>
<dbReference type="Pfam" id="PF00030">
    <property type="entry name" value="Crystall"/>
    <property type="match status" value="1"/>
</dbReference>
<reference evidence="5" key="1">
    <citation type="submission" date="2023-01" db="EMBL/GenBank/DDBJ databases">
        <title>Genome assembly of the deep-sea coral Lophelia pertusa.</title>
        <authorList>
            <person name="Herrera S."/>
            <person name="Cordes E."/>
        </authorList>
    </citation>
    <scope>NUCLEOTIDE SEQUENCE</scope>
    <source>
        <strain evidence="5">USNM1676648</strain>
        <tissue evidence="5">Polyp</tissue>
    </source>
</reference>
<proteinExistence type="inferred from homology"/>
<dbReference type="InterPro" id="IPR001064">
    <property type="entry name" value="Beta/gamma_crystallin"/>
</dbReference>
<organism evidence="5 6">
    <name type="scientific">Desmophyllum pertusum</name>
    <dbReference type="NCBI Taxonomy" id="174260"/>
    <lineage>
        <taxon>Eukaryota</taxon>
        <taxon>Metazoa</taxon>
        <taxon>Cnidaria</taxon>
        <taxon>Anthozoa</taxon>
        <taxon>Hexacorallia</taxon>
        <taxon>Scleractinia</taxon>
        <taxon>Caryophylliina</taxon>
        <taxon>Caryophylliidae</taxon>
        <taxon>Desmophyllum</taxon>
    </lineage>
</organism>
<feature type="region of interest" description="Disordered" evidence="3">
    <location>
        <begin position="1"/>
        <end position="22"/>
    </location>
</feature>
<dbReference type="Proteomes" id="UP001163046">
    <property type="component" value="Unassembled WGS sequence"/>
</dbReference>
<protein>
    <recommendedName>
        <fullName evidence="4">Beta/gamma crystallin 'Greek key' domain-containing protein</fullName>
    </recommendedName>
</protein>
<keyword evidence="2" id="KW-0677">Repeat</keyword>
<evidence type="ECO:0000313" key="6">
    <source>
        <dbReference type="Proteomes" id="UP001163046"/>
    </source>
</evidence>
<dbReference type="AlphaFoldDB" id="A0A9X0CZ88"/>
<dbReference type="SUPFAM" id="SSF49695">
    <property type="entry name" value="gamma-Crystallin-like"/>
    <property type="match status" value="1"/>
</dbReference>
<keyword evidence="6" id="KW-1185">Reference proteome</keyword>
<dbReference type="InterPro" id="IPR011024">
    <property type="entry name" value="G_crystallin-like"/>
</dbReference>
<comment type="similarity">
    <text evidence="1">Belongs to the beta/gamma-crystallin family.</text>
</comment>
<name>A0A9X0CZ88_9CNID</name>
<dbReference type="EMBL" id="MU826361">
    <property type="protein sequence ID" value="KAJ7378929.1"/>
    <property type="molecule type" value="Genomic_DNA"/>
</dbReference>
<evidence type="ECO:0000256" key="3">
    <source>
        <dbReference type="SAM" id="MobiDB-lite"/>
    </source>
</evidence>
<evidence type="ECO:0000313" key="5">
    <source>
        <dbReference type="EMBL" id="KAJ7378929.1"/>
    </source>
</evidence>
<evidence type="ECO:0000256" key="2">
    <source>
        <dbReference type="ARBA" id="ARBA00022737"/>
    </source>
</evidence>
<comment type="caution">
    <text evidence="5">The sequence shown here is derived from an EMBL/GenBank/DDBJ whole genome shotgun (WGS) entry which is preliminary data.</text>
</comment>
<accession>A0A9X0CZ88</accession>
<evidence type="ECO:0000256" key="1">
    <source>
        <dbReference type="ARBA" id="ARBA00009646"/>
    </source>
</evidence>
<feature type="domain" description="Beta/gamma crystallin 'Greek key'" evidence="4">
    <location>
        <begin position="6"/>
        <end position="85"/>
    </location>
</feature>